<reference evidence="6 7" key="1">
    <citation type="journal article" date="2019" name="Nat. Med.">
        <title>A library of human gut bacterial isolates paired with longitudinal multiomics data enables mechanistic microbiome research.</title>
        <authorList>
            <person name="Poyet M."/>
            <person name="Groussin M."/>
            <person name="Gibbons S.M."/>
            <person name="Avila-Pacheco J."/>
            <person name="Jiang X."/>
            <person name="Kearney S.M."/>
            <person name="Perrotta A.R."/>
            <person name="Berdy B."/>
            <person name="Zhao S."/>
            <person name="Lieberman T.D."/>
            <person name="Swanson P.K."/>
            <person name="Smith M."/>
            <person name="Roesemann S."/>
            <person name="Alexander J.E."/>
            <person name="Rich S.A."/>
            <person name="Livny J."/>
            <person name="Vlamakis H."/>
            <person name="Clish C."/>
            <person name="Bullock K."/>
            <person name="Deik A."/>
            <person name="Scott J."/>
            <person name="Pierce K.A."/>
            <person name="Xavier R.J."/>
            <person name="Alm E.J."/>
        </authorList>
    </citation>
    <scope>NUCLEOTIDE SEQUENCE [LARGE SCALE GENOMIC DNA]</scope>
    <source>
        <strain evidence="6 7">BIOML-A2</strain>
    </source>
</reference>
<proteinExistence type="inferred from homology"/>
<feature type="binding site" evidence="5">
    <location>
        <position position="221"/>
    </location>
    <ligand>
        <name>a divalent metal cation</name>
        <dbReference type="ChEBI" id="CHEBI:60240"/>
        <label>1</label>
    </ligand>
</feature>
<gene>
    <name evidence="6" type="ORF">GMD42_01590</name>
</gene>
<evidence type="ECO:0000313" key="6">
    <source>
        <dbReference type="EMBL" id="MTU42331.1"/>
    </source>
</evidence>
<evidence type="ECO:0000256" key="1">
    <source>
        <dbReference type="ARBA" id="ARBA00006964"/>
    </source>
</evidence>
<dbReference type="GeneID" id="43349793"/>
<dbReference type="AlphaFoldDB" id="A0A6I3RYF5"/>
<dbReference type="Proteomes" id="UP000462362">
    <property type="component" value="Unassembled WGS sequence"/>
</dbReference>
<evidence type="ECO:0000313" key="7">
    <source>
        <dbReference type="Proteomes" id="UP000462362"/>
    </source>
</evidence>
<keyword evidence="4 5" id="KW-0479">Metal-binding</keyword>
<sequence length="250" mass="28030">MKIQKLLEALNELLEPEKFRDYCPNGLQVQGKKEVKNIVCGVSASEALINEAVKRDADTIIVHHGYFWKNENPRIIGIKRTRIKKLLEHDINLIAYHLPLDANEKVGNNHELGRLLKLKDVTPLPDEPLVLQGEFDPPVTIEKLTDKLTEVLWRVPYVVPVDSPPSIRRVAFCSGAAQDYLEKAADAGAQAYLSGEISERTVLEARELGVPYFAVGHHASETLGIRALSQWLATRFPQLNVSFVNIDNPI</sequence>
<dbReference type="GO" id="GO:0046872">
    <property type="term" value="F:metal ion binding"/>
    <property type="evidence" value="ECO:0007669"/>
    <property type="project" value="UniProtKB-KW"/>
</dbReference>
<dbReference type="Pfam" id="PF01784">
    <property type="entry name" value="DUF34_NIF3"/>
    <property type="match status" value="1"/>
</dbReference>
<feature type="binding site" evidence="5">
    <location>
        <position position="217"/>
    </location>
    <ligand>
        <name>a divalent metal cation</name>
        <dbReference type="ChEBI" id="CHEBI:60240"/>
        <label>1</label>
    </ligand>
</feature>
<dbReference type="FunFam" id="3.40.1390.30:FF:000001">
    <property type="entry name" value="GTP cyclohydrolase 1 type 2"/>
    <property type="match status" value="1"/>
</dbReference>
<dbReference type="NCBIfam" id="TIGR00486">
    <property type="entry name" value="YbgI_SA1388"/>
    <property type="match status" value="1"/>
</dbReference>
<dbReference type="Gene3D" id="3.40.1390.30">
    <property type="entry name" value="NIF3 (NGG1p interacting factor 3)-like"/>
    <property type="match status" value="2"/>
</dbReference>
<evidence type="ECO:0000256" key="2">
    <source>
        <dbReference type="ARBA" id="ARBA00011643"/>
    </source>
</evidence>
<dbReference type="GO" id="GO:0005737">
    <property type="term" value="C:cytoplasm"/>
    <property type="evidence" value="ECO:0007669"/>
    <property type="project" value="TreeGrafter"/>
</dbReference>
<organism evidence="6 7">
    <name type="scientific">Parasutterella excrementihominis</name>
    <dbReference type="NCBI Taxonomy" id="487175"/>
    <lineage>
        <taxon>Bacteria</taxon>
        <taxon>Pseudomonadati</taxon>
        <taxon>Pseudomonadota</taxon>
        <taxon>Betaproteobacteria</taxon>
        <taxon>Burkholderiales</taxon>
        <taxon>Sutterellaceae</taxon>
        <taxon>Parasutterella</taxon>
    </lineage>
</organism>
<dbReference type="RefSeq" id="WP_008810141.1">
    <property type="nucleotide sequence ID" value="NZ_CAKVUT010000024.1"/>
</dbReference>
<evidence type="ECO:0000256" key="4">
    <source>
        <dbReference type="ARBA" id="ARBA00022723"/>
    </source>
</evidence>
<accession>A0A6I3RYF5</accession>
<name>A0A6I3RYF5_9BURK</name>
<evidence type="ECO:0000256" key="3">
    <source>
        <dbReference type="ARBA" id="ARBA00022112"/>
    </source>
</evidence>
<dbReference type="InterPro" id="IPR002678">
    <property type="entry name" value="DUF34/NIF3"/>
</dbReference>
<comment type="similarity">
    <text evidence="1">Belongs to the GTP cyclohydrolase I type 2/NIF3 family.</text>
</comment>
<dbReference type="PANTHER" id="PTHR13799">
    <property type="entry name" value="NGG1 INTERACTING FACTOR 3"/>
    <property type="match status" value="1"/>
</dbReference>
<dbReference type="InterPro" id="IPR036069">
    <property type="entry name" value="DUF34/NIF3_sf"/>
</dbReference>
<dbReference type="SUPFAM" id="SSF102705">
    <property type="entry name" value="NIF3 (NGG1p interacting factor 3)-like"/>
    <property type="match status" value="1"/>
</dbReference>
<feature type="binding site" evidence="5">
    <location>
        <position position="63"/>
    </location>
    <ligand>
        <name>a divalent metal cation</name>
        <dbReference type="ChEBI" id="CHEBI:60240"/>
        <label>1</label>
    </ligand>
</feature>
<comment type="subunit">
    <text evidence="2">Homohexamer.</text>
</comment>
<dbReference type="EMBL" id="WNCL01000003">
    <property type="protein sequence ID" value="MTU42331.1"/>
    <property type="molecule type" value="Genomic_DNA"/>
</dbReference>
<dbReference type="PANTHER" id="PTHR13799:SF14">
    <property type="entry name" value="GTP CYCLOHYDROLASE 1 TYPE 2 HOMOLOG"/>
    <property type="match status" value="1"/>
</dbReference>
<feature type="binding site" evidence="5">
    <location>
        <position position="101"/>
    </location>
    <ligand>
        <name>a divalent metal cation</name>
        <dbReference type="ChEBI" id="CHEBI:60240"/>
        <label>1</label>
    </ligand>
</feature>
<comment type="caution">
    <text evidence="6">The sequence shown here is derived from an EMBL/GenBank/DDBJ whole genome shotgun (WGS) entry which is preliminary data.</text>
</comment>
<feature type="binding site" evidence="5">
    <location>
        <position position="64"/>
    </location>
    <ligand>
        <name>a divalent metal cation</name>
        <dbReference type="ChEBI" id="CHEBI:60240"/>
        <label>2</label>
    </ligand>
</feature>
<protein>
    <recommendedName>
        <fullName evidence="3">GTP cyclohydrolase 1 type 2 homolog</fullName>
    </recommendedName>
</protein>
<evidence type="ECO:0000256" key="5">
    <source>
        <dbReference type="PIRSR" id="PIRSR602678-1"/>
    </source>
</evidence>